<feature type="compositionally biased region" description="Basic and acidic residues" evidence="1">
    <location>
        <begin position="11"/>
        <end position="22"/>
    </location>
</feature>
<keyword evidence="4" id="KW-1185">Reference proteome</keyword>
<feature type="region of interest" description="Disordered" evidence="1">
    <location>
        <begin position="1"/>
        <end position="26"/>
    </location>
</feature>
<gene>
    <name evidence="3" type="ORF">MKW98_017858</name>
</gene>
<evidence type="ECO:0000256" key="1">
    <source>
        <dbReference type="SAM" id="MobiDB-lite"/>
    </source>
</evidence>
<dbReference type="Pfam" id="PF14144">
    <property type="entry name" value="DOG1"/>
    <property type="match status" value="1"/>
</dbReference>
<dbReference type="AlphaFoldDB" id="A0AAD4TC84"/>
<name>A0AAD4TC84_9MAGN</name>
<evidence type="ECO:0000313" key="4">
    <source>
        <dbReference type="Proteomes" id="UP001202328"/>
    </source>
</evidence>
<dbReference type="InterPro" id="IPR025422">
    <property type="entry name" value="TGA_domain"/>
</dbReference>
<evidence type="ECO:0000313" key="3">
    <source>
        <dbReference type="EMBL" id="KAI3954034.1"/>
    </source>
</evidence>
<comment type="caution">
    <text evidence="3">The sequence shown here is derived from an EMBL/GenBank/DDBJ whole genome shotgun (WGS) entry which is preliminary data.</text>
</comment>
<feature type="domain" description="DOG1" evidence="2">
    <location>
        <begin position="41"/>
        <end position="274"/>
    </location>
</feature>
<dbReference type="PANTHER" id="PTHR46354">
    <property type="entry name" value="DOG1 DOMAIN-CONTAINING PROTEIN"/>
    <property type="match status" value="1"/>
</dbReference>
<dbReference type="PROSITE" id="PS51806">
    <property type="entry name" value="DOG1"/>
    <property type="match status" value="1"/>
</dbReference>
<feature type="compositionally biased region" description="Acidic residues" evidence="1">
    <location>
        <begin position="1"/>
        <end position="10"/>
    </location>
</feature>
<sequence>MEENHEEEEEVVKPHQQEKQVVEEDEQPVKCITLYKRGGGRTGNNKVYGLSGKGQWRQEQRLRASRMEHHLGIHCSLEDLIQEQLSRFDGHYSRALGQRRRLKDMSQILMPTKCRLPVELACLSWYGNWRPSSILSLVQSFSRTPKSSSSSSGITASTPLSRSERVLSDLIKQTRTEELILDEEMAEIQATCILHLPFKKASMKTSSVASDLACVYSEFKKIDRVYNQAQKLRYRTLELVVKKLLNQSQAAEFLVAFAGIQEMVHEFAVCRNRQKKGPISVTIKSNNGMQQLIDSYLSSGR</sequence>
<dbReference type="GO" id="GO:0043565">
    <property type="term" value="F:sequence-specific DNA binding"/>
    <property type="evidence" value="ECO:0007669"/>
    <property type="project" value="InterPro"/>
</dbReference>
<dbReference type="InterPro" id="IPR051886">
    <property type="entry name" value="Seed_Dev/Stress_Resp_Reg"/>
</dbReference>
<dbReference type="EMBL" id="JAJJMB010002020">
    <property type="protein sequence ID" value="KAI3954034.1"/>
    <property type="molecule type" value="Genomic_DNA"/>
</dbReference>
<protein>
    <recommendedName>
        <fullName evidence="2">DOG1 domain-containing protein</fullName>
    </recommendedName>
</protein>
<accession>A0AAD4TC84</accession>
<dbReference type="PANTHER" id="PTHR46354:SF9">
    <property type="entry name" value="PROTEIN INAPERTURATE POLLEN1"/>
    <property type="match status" value="1"/>
</dbReference>
<dbReference type="GO" id="GO:0006351">
    <property type="term" value="P:DNA-templated transcription"/>
    <property type="evidence" value="ECO:0007669"/>
    <property type="project" value="InterPro"/>
</dbReference>
<organism evidence="3 4">
    <name type="scientific">Papaver atlanticum</name>
    <dbReference type="NCBI Taxonomy" id="357466"/>
    <lineage>
        <taxon>Eukaryota</taxon>
        <taxon>Viridiplantae</taxon>
        <taxon>Streptophyta</taxon>
        <taxon>Embryophyta</taxon>
        <taxon>Tracheophyta</taxon>
        <taxon>Spermatophyta</taxon>
        <taxon>Magnoliopsida</taxon>
        <taxon>Ranunculales</taxon>
        <taxon>Papaveraceae</taxon>
        <taxon>Papaveroideae</taxon>
        <taxon>Papaver</taxon>
    </lineage>
</organism>
<proteinExistence type="predicted"/>
<dbReference type="Proteomes" id="UP001202328">
    <property type="component" value="Unassembled WGS sequence"/>
</dbReference>
<reference evidence="3" key="1">
    <citation type="submission" date="2022-04" db="EMBL/GenBank/DDBJ databases">
        <title>A functionally conserved STORR gene fusion in Papaver species that diverged 16.8 million years ago.</title>
        <authorList>
            <person name="Catania T."/>
        </authorList>
    </citation>
    <scope>NUCLEOTIDE SEQUENCE</scope>
    <source>
        <strain evidence="3">S-188037</strain>
    </source>
</reference>
<evidence type="ECO:0000259" key="2">
    <source>
        <dbReference type="PROSITE" id="PS51806"/>
    </source>
</evidence>